<evidence type="ECO:0000313" key="3">
    <source>
        <dbReference type="EMBL" id="MBR7621591.1"/>
    </source>
</evidence>
<feature type="signal peptide" evidence="1">
    <location>
        <begin position="1"/>
        <end position="21"/>
    </location>
</feature>
<evidence type="ECO:0000259" key="2">
    <source>
        <dbReference type="Pfam" id="PF13629"/>
    </source>
</evidence>
<gene>
    <name evidence="3" type="ORF">JKL49_19520</name>
</gene>
<dbReference type="Pfam" id="PF13629">
    <property type="entry name" value="T2SS-T3SS_pil_N"/>
    <property type="match status" value="1"/>
</dbReference>
<dbReference type="InterPro" id="IPR032789">
    <property type="entry name" value="T2SS-T3SS_pil_N"/>
</dbReference>
<reference evidence="3" key="1">
    <citation type="submission" date="2021-04" db="EMBL/GenBank/DDBJ databases">
        <title>Draft genome assembly of strain Phenylobacterium sp. 20VBR1 using MiniION and Illumina platforms.</title>
        <authorList>
            <person name="Thomas F.A."/>
            <person name="Krishnan K.P."/>
            <person name="Sinha R.K."/>
        </authorList>
    </citation>
    <scope>NUCLEOTIDE SEQUENCE</scope>
    <source>
        <strain evidence="3">20VBR1</strain>
    </source>
</reference>
<feature type="domain" description="Pilus formation protein N-terminal" evidence="2">
    <location>
        <begin position="30"/>
        <end position="94"/>
    </location>
</feature>
<dbReference type="Proteomes" id="UP000622580">
    <property type="component" value="Unassembled WGS sequence"/>
</dbReference>
<name>A0A941D3T8_9CAUL</name>
<protein>
    <submittedName>
        <fullName evidence="3">Pilus assembly protein N-terminal domain-containing protein</fullName>
    </submittedName>
</protein>
<comment type="caution">
    <text evidence="3">The sequence shown here is derived from an EMBL/GenBank/DDBJ whole genome shotgun (WGS) entry which is preliminary data.</text>
</comment>
<dbReference type="EMBL" id="JAGSGD010000002">
    <property type="protein sequence ID" value="MBR7621591.1"/>
    <property type="molecule type" value="Genomic_DNA"/>
</dbReference>
<dbReference type="AlphaFoldDB" id="A0A941D3T8"/>
<keyword evidence="4" id="KW-1185">Reference proteome</keyword>
<keyword evidence="1" id="KW-0732">Signal</keyword>
<organism evidence="3 4">
    <name type="scientific">Phenylobacterium glaciei</name>
    <dbReference type="NCBI Taxonomy" id="2803784"/>
    <lineage>
        <taxon>Bacteria</taxon>
        <taxon>Pseudomonadati</taxon>
        <taxon>Pseudomonadota</taxon>
        <taxon>Alphaproteobacteria</taxon>
        <taxon>Caulobacterales</taxon>
        <taxon>Caulobacteraceae</taxon>
        <taxon>Phenylobacterium</taxon>
    </lineage>
</organism>
<evidence type="ECO:0000256" key="1">
    <source>
        <dbReference type="SAM" id="SignalP"/>
    </source>
</evidence>
<feature type="chain" id="PRO_5036991139" evidence="1">
    <location>
        <begin position="22"/>
        <end position="164"/>
    </location>
</feature>
<proteinExistence type="predicted"/>
<accession>A0A941D3T8</accession>
<dbReference type="RefSeq" id="WP_215343108.1">
    <property type="nucleotide sequence ID" value="NZ_JAGSGD010000002.1"/>
</dbReference>
<evidence type="ECO:0000313" key="4">
    <source>
        <dbReference type="Proteomes" id="UP000622580"/>
    </source>
</evidence>
<sequence>MRRPLLAAALAVLALAAQVSAAGAATISAVIDQGVRISLPAGARDVMVGNPAIADINVVDSRTAVIQGRSYGVTNLMVIDSRGRTIANSQIVVSAPDVNRVSLYRGPSAGAQTANVSNYACTPRCERTPMPGELDSEYARYAGPFAAYAARAAEARRAATPAGQ</sequence>